<dbReference type="AlphaFoldDB" id="A0AAQ3MV97"/>
<dbReference type="EMBL" id="CP144692">
    <property type="protein sequence ID" value="WVY97613.1"/>
    <property type="molecule type" value="Genomic_DNA"/>
</dbReference>
<proteinExistence type="predicted"/>
<protein>
    <submittedName>
        <fullName evidence="2">Uncharacterized protein</fullName>
    </submittedName>
</protein>
<gene>
    <name evidence="2" type="ORF">V8G54_029764</name>
</gene>
<feature type="region of interest" description="Disordered" evidence="1">
    <location>
        <begin position="121"/>
        <end position="145"/>
    </location>
</feature>
<keyword evidence="3" id="KW-1185">Reference proteome</keyword>
<reference evidence="2 3" key="1">
    <citation type="journal article" date="2023" name="Life. Sci Alliance">
        <title>Evolutionary insights into 3D genome organization and epigenetic landscape of Vigna mungo.</title>
        <authorList>
            <person name="Junaid A."/>
            <person name="Singh B."/>
            <person name="Bhatia S."/>
        </authorList>
    </citation>
    <scope>NUCLEOTIDE SEQUENCE [LARGE SCALE GENOMIC DNA]</scope>
    <source>
        <strain evidence="2">Urdbean</strain>
    </source>
</reference>
<evidence type="ECO:0000313" key="3">
    <source>
        <dbReference type="Proteomes" id="UP001374535"/>
    </source>
</evidence>
<feature type="region of interest" description="Disordered" evidence="1">
    <location>
        <begin position="1"/>
        <end position="20"/>
    </location>
</feature>
<sequence>MKITNHINQNCNTERNLPSNHNSSVIHTLGYVSFPTLQTRSSLSEVTLKNPSSNPTTQQSITLDTLSETLFKCFTATLFRGFLPRKRPRVLPRNRSEGFQIHSTRDLRKARLSHRILQRQRIQQYPNKQHRRKSTQGSHLRPPQK</sequence>
<feature type="non-terminal residue" evidence="2">
    <location>
        <position position="145"/>
    </location>
</feature>
<dbReference type="Proteomes" id="UP001374535">
    <property type="component" value="Chromosome 9"/>
</dbReference>
<accession>A0AAQ3MV97</accession>
<name>A0AAQ3MV97_VIGMU</name>
<evidence type="ECO:0000256" key="1">
    <source>
        <dbReference type="SAM" id="MobiDB-lite"/>
    </source>
</evidence>
<organism evidence="2 3">
    <name type="scientific">Vigna mungo</name>
    <name type="common">Black gram</name>
    <name type="synonym">Phaseolus mungo</name>
    <dbReference type="NCBI Taxonomy" id="3915"/>
    <lineage>
        <taxon>Eukaryota</taxon>
        <taxon>Viridiplantae</taxon>
        <taxon>Streptophyta</taxon>
        <taxon>Embryophyta</taxon>
        <taxon>Tracheophyta</taxon>
        <taxon>Spermatophyta</taxon>
        <taxon>Magnoliopsida</taxon>
        <taxon>eudicotyledons</taxon>
        <taxon>Gunneridae</taxon>
        <taxon>Pentapetalae</taxon>
        <taxon>rosids</taxon>
        <taxon>fabids</taxon>
        <taxon>Fabales</taxon>
        <taxon>Fabaceae</taxon>
        <taxon>Papilionoideae</taxon>
        <taxon>50 kb inversion clade</taxon>
        <taxon>NPAAA clade</taxon>
        <taxon>indigoferoid/millettioid clade</taxon>
        <taxon>Phaseoleae</taxon>
        <taxon>Vigna</taxon>
    </lineage>
</organism>
<evidence type="ECO:0000313" key="2">
    <source>
        <dbReference type="EMBL" id="WVY97613.1"/>
    </source>
</evidence>